<accession>A0A1A9V3K0</accession>
<protein>
    <recommendedName>
        <fullName evidence="3">EGF-like domain-containing protein</fullName>
    </recommendedName>
</protein>
<organism evidence="1 2">
    <name type="scientific">Glossina austeni</name>
    <name type="common">Savannah tsetse fly</name>
    <dbReference type="NCBI Taxonomy" id="7395"/>
    <lineage>
        <taxon>Eukaryota</taxon>
        <taxon>Metazoa</taxon>
        <taxon>Ecdysozoa</taxon>
        <taxon>Arthropoda</taxon>
        <taxon>Hexapoda</taxon>
        <taxon>Insecta</taxon>
        <taxon>Pterygota</taxon>
        <taxon>Neoptera</taxon>
        <taxon>Endopterygota</taxon>
        <taxon>Diptera</taxon>
        <taxon>Brachycera</taxon>
        <taxon>Muscomorpha</taxon>
        <taxon>Hippoboscoidea</taxon>
        <taxon>Glossinidae</taxon>
        <taxon>Glossina</taxon>
    </lineage>
</organism>
<dbReference type="VEuPathDB" id="VectorBase:GAUT024592"/>
<reference evidence="1" key="1">
    <citation type="submission" date="2020-05" db="UniProtKB">
        <authorList>
            <consortium name="EnsemblMetazoa"/>
        </authorList>
    </citation>
    <scope>IDENTIFICATION</scope>
    <source>
        <strain evidence="1">TTRI</strain>
    </source>
</reference>
<dbReference type="Proteomes" id="UP000078200">
    <property type="component" value="Unassembled WGS sequence"/>
</dbReference>
<dbReference type="STRING" id="7395.A0A1A9V3K0"/>
<evidence type="ECO:0008006" key="3">
    <source>
        <dbReference type="Google" id="ProtNLM"/>
    </source>
</evidence>
<evidence type="ECO:0000313" key="2">
    <source>
        <dbReference type="Proteomes" id="UP000078200"/>
    </source>
</evidence>
<evidence type="ECO:0000313" key="1">
    <source>
        <dbReference type="EnsemblMetazoa" id="GAUT024592-PA"/>
    </source>
</evidence>
<proteinExistence type="predicted"/>
<sequence length="1368" mass="153992">KLQLQLSTVSTLSLPSSSVIQESSAIISSEHDFGKTYSSTSSKDVIEATYIPQDLSISHPIDEARYNLATRIMSNGVEVIIASDKNKLDESNSLETNPLSQSSIITQKPMTLPPSTIKNQMIIMLLSSSTAVQQNFSSKLQSEATNFTILPDADHFFTKTCLTTYTYRITYLRNSGTTVESKEKIISNIATEDRHYPEITYGQTMGMTLTRTPDLAIGVFATTYSYYNTIFDYNNNPAIITSAHTVINTITGPDDYIAYLQPIESATPVLETNTYYTKILLTNKNESGAILHTTSSILTQVIITRSLPPAHITSIVTSVVIRNVSKYLEPQPNFSLSEMQHATFSPEPEESGIDNIQFYTTSTHVEGYQAHGAENIVTKRIPHTLIHSDLMSKVRSDLFKKNNKRGVFVAMATLENGEILKITAVDIMKNSVPSYAASVKPQASIATNISSDAVHKNVSNEHDLAATNPHPNENANETKYLHTNQKQNKTQLEILKQKEPKTPEHLPTNQLIQRLAVLKPMFNVVAGTISPSVDKPPLIETGNSSRYIPLPTPTTSLENSKFRSNETDSHIWEADEAMYFIKANNEIPLGHRMSDMLLSQNLLNNQLKLQSKLIKKNITEDPEDILYQHKSNHFQEKINREGNYADEKFRSQKGHQKWLRTASTISGDQSTPMEVNTVDMKIPLVLKNEDPHHWVKDNDESSFKNAKNQQTYIRNLSTRQEIKHMVEPILSTTDNRSTIATSYYPVLFSKPKGVFLSAPRQEINLQSKKTAPMTKSFIHQEIGHLAKPGRFNNREPTENPLNNTVKRESLWKTGPQLSQMEQTLKGLFAGNWSISKTTAKYNNYSTSSINRTKSDIDERDVSRSSTSYLYSHNLKLLSNIYSLNTKIPESKENLPLSARKTFIPRKRYSTPQKESISSITPELASIPLTYFKITPTMHVLNKKFDLVSQFSHSLTLNGSSKNKLMYVERFKSNNETISSKLNATKLLHFLESSESYLPASLTTSFWITTITTTTATVLKTIETATKFMGSTTYSTEAATATTIIITPTETVKTIVTETSFKINTVTSRTRAATFVNNIKSAYSKILHSTTTATAQLRTSRTSQNHPILITSSLHALAPHFSLFLESVTIQEYEYQKQNDNVTEVNNIPRLKNHAKITYQKKPYPSVEILVPESSFELGNSLSFRKHQWTSSADVGPDSIFIVMTNDRKNSMLTSQQVKNSNTDLKFGNDGRNSNSILIDYDYNLSFDLPTNDENLSLSRNVKTYPTYNNGSAVVSNIRLGDMFVHTSPESTIEKYTYFNDYNYTFSSDIPSRLQHNKNVVGTKCQPACKSTHNEHCTFIDYSWRCSCRPGFARIFPHHLCKREFLVNS</sequence>
<keyword evidence="2" id="KW-1185">Reference proteome</keyword>
<name>A0A1A9V3K0_GLOAU</name>
<dbReference type="EnsemblMetazoa" id="GAUT024592-RA">
    <property type="protein sequence ID" value="GAUT024592-PA"/>
    <property type="gene ID" value="GAUT024592"/>
</dbReference>